<feature type="region of interest" description="Disordered" evidence="2">
    <location>
        <begin position="893"/>
        <end position="971"/>
    </location>
</feature>
<accession>A0A4V3XCM0</accession>
<dbReference type="PANTHER" id="PTHR28159:SF1">
    <property type="entry name" value="TRAFFICKING PROTEIN PARTICLE COMPLEX II-SPECIFIC SUBUNIT 65"/>
    <property type="match status" value="1"/>
</dbReference>
<feature type="compositionally biased region" description="Polar residues" evidence="2">
    <location>
        <begin position="1402"/>
        <end position="1414"/>
    </location>
</feature>
<keyword evidence="4" id="KW-1185">Reference proteome</keyword>
<feature type="compositionally biased region" description="Basic and acidic residues" evidence="2">
    <location>
        <begin position="1204"/>
        <end position="1215"/>
    </location>
</feature>
<feature type="region of interest" description="Disordered" evidence="2">
    <location>
        <begin position="1498"/>
        <end position="1533"/>
    </location>
</feature>
<feature type="compositionally biased region" description="Pro residues" evidence="2">
    <location>
        <begin position="1342"/>
        <end position="1355"/>
    </location>
</feature>
<protein>
    <submittedName>
        <fullName evidence="3">Uncharacterized protein</fullName>
    </submittedName>
</protein>
<feature type="region of interest" description="Disordered" evidence="2">
    <location>
        <begin position="2166"/>
        <end position="2190"/>
    </location>
</feature>
<organism evidence="3 4">
    <name type="scientific">Phellinidium pouzarii</name>
    <dbReference type="NCBI Taxonomy" id="167371"/>
    <lineage>
        <taxon>Eukaryota</taxon>
        <taxon>Fungi</taxon>
        <taxon>Dikarya</taxon>
        <taxon>Basidiomycota</taxon>
        <taxon>Agaricomycotina</taxon>
        <taxon>Agaricomycetes</taxon>
        <taxon>Hymenochaetales</taxon>
        <taxon>Hymenochaetaceae</taxon>
        <taxon>Phellinidium</taxon>
    </lineage>
</organism>
<dbReference type="InterPro" id="IPR024662">
    <property type="entry name" value="Trs65"/>
</dbReference>
<feature type="compositionally biased region" description="Basic and acidic residues" evidence="2">
    <location>
        <begin position="1558"/>
        <end position="1573"/>
    </location>
</feature>
<feature type="coiled-coil region" evidence="1">
    <location>
        <begin position="997"/>
        <end position="1094"/>
    </location>
</feature>
<evidence type="ECO:0000313" key="3">
    <source>
        <dbReference type="EMBL" id="THH06373.1"/>
    </source>
</evidence>
<feature type="compositionally biased region" description="Low complexity" evidence="2">
    <location>
        <begin position="1949"/>
        <end position="1969"/>
    </location>
</feature>
<feature type="region of interest" description="Disordered" evidence="2">
    <location>
        <begin position="1936"/>
        <end position="1984"/>
    </location>
</feature>
<dbReference type="GO" id="GO:0006891">
    <property type="term" value="P:intra-Golgi vesicle-mediated transport"/>
    <property type="evidence" value="ECO:0007669"/>
    <property type="project" value="InterPro"/>
</dbReference>
<dbReference type="GO" id="GO:1990071">
    <property type="term" value="C:TRAPPII protein complex"/>
    <property type="evidence" value="ECO:0007669"/>
    <property type="project" value="InterPro"/>
</dbReference>
<dbReference type="OrthoDB" id="24630at2759"/>
<proteinExistence type="predicted"/>
<feature type="compositionally biased region" description="Basic and acidic residues" evidence="2">
    <location>
        <begin position="1835"/>
        <end position="1846"/>
    </location>
</feature>
<evidence type="ECO:0000313" key="4">
    <source>
        <dbReference type="Proteomes" id="UP000308199"/>
    </source>
</evidence>
<feature type="compositionally biased region" description="Polar residues" evidence="2">
    <location>
        <begin position="1590"/>
        <end position="1606"/>
    </location>
</feature>
<feature type="compositionally biased region" description="Basic and acidic residues" evidence="2">
    <location>
        <begin position="1498"/>
        <end position="1508"/>
    </location>
</feature>
<keyword evidence="1" id="KW-0175">Coiled coil</keyword>
<feature type="region of interest" description="Disordered" evidence="2">
    <location>
        <begin position="2086"/>
        <end position="2145"/>
    </location>
</feature>
<reference evidence="3 4" key="1">
    <citation type="submission" date="2019-02" db="EMBL/GenBank/DDBJ databases">
        <title>Genome sequencing of the rare red list fungi Phellinidium pouzarii.</title>
        <authorList>
            <person name="Buettner E."/>
            <person name="Kellner H."/>
        </authorList>
    </citation>
    <scope>NUCLEOTIDE SEQUENCE [LARGE SCALE GENOMIC DNA]</scope>
    <source>
        <strain evidence="3 4">DSM 108285</strain>
    </source>
</reference>
<comment type="caution">
    <text evidence="3">The sequence shown here is derived from an EMBL/GenBank/DDBJ whole genome shotgun (WGS) entry which is preliminary data.</text>
</comment>
<feature type="compositionally biased region" description="Polar residues" evidence="2">
    <location>
        <begin position="1786"/>
        <end position="1796"/>
    </location>
</feature>
<sequence length="2190" mass="239218">MADAEQIFNSCTLELIVPDSVLQLPAHEDAGAADDWLQLARDAGQRKKAFFDEKLDSYLAVRFPHQDQSPGLLSPAPLSPPALLLSFLNHLQLSFEATYIPSTSQDVPPNGHFAAMPIRTSSAGLTPKAKGVNVPFFPPQTPSPVPSTSEMDKKYVFAEGTLLKSFIWGEDPTEEDDAFRLLWSSKEKCWVTIYKLSLPVVYVKTNFRDPLLCLTTSITLRDKPLPLNPQRQTLFLEEVNLLDGLSVGYVGSEASDNLYLPTTRLGTSARRAYSLPPISPGTATIPTPSLSRSLPVLRRSFRKILGTASGFHVRMRPVMVPQIYFLGSADEEQETLSEESTVVLSIEIENPGDSEGGFSIEAVDVSIRGEDANVKLVPWGEQGFTDPTKVFPLLMQSREQYHLLYAVTFLRSPDLDLSQSTEQERADVYDKMVSIHIIGRPFTTRSQDPDSMKSPLQHLYPTTSFMSRWNCKLDLDPQRRAQAHLPEATFTSRGPTALPFPASPFPAASPRAQQVQDQASVRASLQTNMILSSKRHTFAGTTSVFLSAPQRPMSLNTSPIGTPGFERTSPLGRLGKKSWMVGAHASTPGLMSPPLPPLPNSPHSQGPPRTATAPSVLFPAVPPTPAYPSYGNQPLTPQPNSIAPSFGQMGNVGLEIDARRERPPAFPGMPMTPAPRLPTGGKMMPSSFMTAANINPSTKDFIVSVSLVPPKRDSAPLASTSSARQQLIHPLDEFSLEIFVFNQSPYIRTLEATFAENKRRRDERQDSFFPHVSVDKWKLAPPAFMPLESRLSLALQVFQYAPHLLRDGLLQGALAGERTDITSANRRNDVNYPSADMEVVFTGGLLTNRTRKRVEDEFLQREAVAVIIVKSQEPRASAPAYFRLALLTTKVLPSSSSSPRESNVPLPVRPPASLEPPASLKLGDPLRSGHSAEEYYHEEMATTPSSADSRPLRGALERRKTSYSRSSRSSRDHIGARDLIRLLLTEQRESKDAMTVLNRTAERLELETQRADDAERQLQEANERWKLINQARLQVQAETTRVNEELRLYKMQLEAAQSQIARANDMITQTDREKTLAEDEAAKARKLAKKYEMETLIQKARDEGRRLGREQGLREGREQGYHSAFDKAYDQSRRDARGRYMDDYLPEDDYDVDDDEARYAAEEQQYDENNGNISAIRGGPLSGPVMEPVPRRQMPVPQTQEDIPSSRRTRDDVPEQMHSMTDPSSRSRRPSRIIDGLSRLTRRRGPSEVDSNVEINRGAPDVAAIVENDPTRTVATPLGPSAAIQVERAQNSMHIPEPNYNPDPSEVGPISVYNLQPSPRHSQVDFPPDGYIPPMQNGSILLPPPHDIQPPPPTPNQRSSPLPGSSSLPRAIAPPDKEPVSRDFVYANNRPRGGRHRYAESLASTTTSNLSILSPSGPGRPSAVPPRLSAIPESSPSGSMHQPDAGRYMSPGRPSSRSSVHRPGEGDNFMMNNVYKAGAPSSIDDPNTISRERMVNDLRDSGPMRPEDMASTYSPRSVRTGYSGPPRPSRITTPAPLAAAYTRPRIHSGASESTFDFRSTRGRERMPGPEYRSRPVAAANSVPPEINIEPPSSRSESLQSRKTNVPDSVMSPRINVYDRPVDPPVFSSIPGMPEGFVPSTPMASGNDYPPDGFVTTTPRASQSTLSFMPPLPIAAEGAPLGFISTTPSPREWVPPGFIPTSPAMPEHIPSRFITTSPAVLDDVPSGFIPLTPIGAPPGFIPGSPAPPRGAPPPAFVPVFPSGPRDAPSGFVPLSTTLPMHSFPEEGNQSGSPNLSITGALPILPRSTSREEPYSDANIATPRSGRMSFGGNEADIQSRRGESEWDSRSAWGDNRSDAYSPRPVRGPELYGSGFVPSRPDSPRMLDLASSRPVTSMSRQQSFVVDAAPVIPSVSMFEGSRPVSPRMRRTGSRVSFGIDPAAVPIPPTAPPSLAYTGRSSSFTSSRANSRTPGPGVARSSSMRSDTAKVKVNPYVLPAGMPTPGISLDHGLQGMPPVGLSSPYSRRLETHPEYDDDEAVSSPHSSAYTLTTTPEQAQILPNVIYPVAPASPAASSYSNMSRVRRVQLPASTEGGRTPHYQGSPNRSSILIPPDPEDAAAALRASASHPVQEFGDRSPAMRRSTSRLSIASGRSYERFDKSEYVDPAVLASGNSASQPPPKTKNSKKKRGNGK</sequence>
<feature type="region of interest" description="Disordered" evidence="2">
    <location>
        <begin position="1170"/>
        <end position="1234"/>
    </location>
</feature>
<dbReference type="EMBL" id="SGPK01000200">
    <property type="protein sequence ID" value="THH06373.1"/>
    <property type="molecule type" value="Genomic_DNA"/>
</dbReference>
<feature type="compositionally biased region" description="Basic and acidic residues" evidence="2">
    <location>
        <begin position="930"/>
        <end position="940"/>
    </location>
</feature>
<feature type="region of interest" description="Disordered" evidence="2">
    <location>
        <begin position="1294"/>
        <end position="1470"/>
    </location>
</feature>
<feature type="compositionally biased region" description="Pro residues" evidence="2">
    <location>
        <begin position="591"/>
        <end position="600"/>
    </location>
</feature>
<name>A0A4V3XCM0_9AGAM</name>
<dbReference type="GO" id="GO:0005802">
    <property type="term" value="C:trans-Golgi network"/>
    <property type="evidence" value="ECO:0007669"/>
    <property type="project" value="TreeGrafter"/>
</dbReference>
<feature type="region of interest" description="Disordered" evidence="2">
    <location>
        <begin position="587"/>
        <end position="612"/>
    </location>
</feature>
<feature type="compositionally biased region" description="Low complexity" evidence="2">
    <location>
        <begin position="2115"/>
        <end position="2124"/>
    </location>
</feature>
<evidence type="ECO:0000256" key="1">
    <source>
        <dbReference type="SAM" id="Coils"/>
    </source>
</evidence>
<feature type="compositionally biased region" description="Basic residues" evidence="2">
    <location>
        <begin position="2180"/>
        <end position="2190"/>
    </location>
</feature>
<dbReference type="Proteomes" id="UP000308199">
    <property type="component" value="Unassembled WGS sequence"/>
</dbReference>
<gene>
    <name evidence="3" type="ORF">EW145_g4135</name>
</gene>
<feature type="region of interest" description="Disordered" evidence="2">
    <location>
        <begin position="1766"/>
        <end position="1881"/>
    </location>
</feature>
<dbReference type="PANTHER" id="PTHR28159">
    <property type="entry name" value="TRAFFICKING PROTEIN PARTICLE COMPLEX II-SPECIFIC SUBUNIT 65"/>
    <property type="match status" value="1"/>
</dbReference>
<feature type="compositionally biased region" description="Low complexity" evidence="2">
    <location>
        <begin position="1356"/>
        <end position="1369"/>
    </location>
</feature>
<feature type="region of interest" description="Disordered" evidence="2">
    <location>
        <begin position="1548"/>
        <end position="1615"/>
    </location>
</feature>
<evidence type="ECO:0000256" key="2">
    <source>
        <dbReference type="SAM" id="MobiDB-lite"/>
    </source>
</evidence>